<gene>
    <name evidence="3" type="ORF">DDZ15_00370</name>
</gene>
<comment type="caution">
    <text evidence="3">The sequence shown here is derived from an EMBL/GenBank/DDBJ whole genome shotgun (WGS) entry which is preliminary data.</text>
</comment>
<dbReference type="GO" id="GO:0043171">
    <property type="term" value="P:peptide catabolic process"/>
    <property type="evidence" value="ECO:0007669"/>
    <property type="project" value="TreeGrafter"/>
</dbReference>
<feature type="chain" id="PRO_5016241637" evidence="1">
    <location>
        <begin position="25"/>
        <end position="678"/>
    </location>
</feature>
<name>A0A316TXR6_9BACT</name>
<evidence type="ECO:0000313" key="3">
    <source>
        <dbReference type="EMBL" id="PWN08125.1"/>
    </source>
</evidence>
<evidence type="ECO:0000256" key="1">
    <source>
        <dbReference type="SAM" id="SignalP"/>
    </source>
</evidence>
<feature type="domain" description="Peptidase M1 membrane alanine aminopeptidase" evidence="2">
    <location>
        <begin position="383"/>
        <end position="580"/>
    </location>
</feature>
<dbReference type="GO" id="GO:0070006">
    <property type="term" value="F:metalloaminopeptidase activity"/>
    <property type="evidence" value="ECO:0007669"/>
    <property type="project" value="TreeGrafter"/>
</dbReference>
<protein>
    <submittedName>
        <fullName evidence="3">Peptidase</fullName>
    </submittedName>
</protein>
<dbReference type="PROSITE" id="PS51257">
    <property type="entry name" value="PROKAR_LIPOPROTEIN"/>
    <property type="match status" value="1"/>
</dbReference>
<evidence type="ECO:0000313" key="4">
    <source>
        <dbReference type="Proteomes" id="UP000245533"/>
    </source>
</evidence>
<dbReference type="Proteomes" id="UP000245533">
    <property type="component" value="Unassembled WGS sequence"/>
</dbReference>
<dbReference type="GO" id="GO:0005737">
    <property type="term" value="C:cytoplasm"/>
    <property type="evidence" value="ECO:0007669"/>
    <property type="project" value="TreeGrafter"/>
</dbReference>
<proteinExistence type="predicted"/>
<sequence length="678" mass="76828">MMFKKPPFYFIYALILITACTSWSCSTSSRVADEPAEAVEAAIIEFSELDRPVPNPIEIPDAFRLAIENETRTSNGYPGPAYWQNTAHYTMHAEIDPSTHTLSGSSSVTYYNNSPDDLEVIIMELAQNLHKAGTPKKDLTEITGGTSLEKVIVNGSEVPEISWPEWWTQRSSGYIVEGTRMYVFPDDPVISSSSADFEFEWSFTIPQDGASGRMGRSRDNLYFIAYWYPQINVYDDVYGWMSDDFLGNAEFYHPFADYQLEITMPQDWIVMATGEFLNPGETLAPETLSRYLEAGNSDEPVTIVSFADTSRATAASENGTLTWKFSAERIRDVAFSATKASQWDGARTPVGDPDNDGVTDYTRINSFYRESAPLWTAQASYARHAITFFSEYTDLEYPWYHMTSVEGAGIIGGGMEFPMMTVIGDYNSAGATRLYGVTAHELAHMWFPMIINTNERRYAWIDEGHTTFHTNEANKDFFGDQFTHDDVFSGYLQIAGTDMEGEIMRWSDYHYPGPAYGVASYPKPASVLIALRGVLGEEVFNEAHREVVRRWNYRHAYPWDIMNTFEDVSGRDLSWFWRPWYYETWTLNHTISDVLEDGGNTIIRVQDLGNVPMPLTAEITLRDGSVVRESVEVEHWLHGHTSAAITLEGITGIQKVVIDPGNHFPYHYASELTWERNS</sequence>
<dbReference type="GO" id="GO:0042277">
    <property type="term" value="F:peptide binding"/>
    <property type="evidence" value="ECO:0007669"/>
    <property type="project" value="TreeGrafter"/>
</dbReference>
<dbReference type="PANTHER" id="PTHR11533">
    <property type="entry name" value="PROTEASE M1 ZINC METALLOPROTEASE"/>
    <property type="match status" value="1"/>
</dbReference>
<dbReference type="AlphaFoldDB" id="A0A316TXR6"/>
<dbReference type="InterPro" id="IPR050344">
    <property type="entry name" value="Peptidase_M1_aminopeptidases"/>
</dbReference>
<dbReference type="InterPro" id="IPR014782">
    <property type="entry name" value="Peptidase_M1_dom"/>
</dbReference>
<organism evidence="3 4">
    <name type="scientific">Rhodohalobacter mucosus</name>
    <dbReference type="NCBI Taxonomy" id="2079485"/>
    <lineage>
        <taxon>Bacteria</taxon>
        <taxon>Pseudomonadati</taxon>
        <taxon>Balneolota</taxon>
        <taxon>Balneolia</taxon>
        <taxon>Balneolales</taxon>
        <taxon>Balneolaceae</taxon>
        <taxon>Rhodohalobacter</taxon>
    </lineage>
</organism>
<dbReference type="GO" id="GO:0016020">
    <property type="term" value="C:membrane"/>
    <property type="evidence" value="ECO:0007669"/>
    <property type="project" value="TreeGrafter"/>
</dbReference>
<dbReference type="PANTHER" id="PTHR11533:SF174">
    <property type="entry name" value="PUROMYCIN-SENSITIVE AMINOPEPTIDASE-RELATED"/>
    <property type="match status" value="1"/>
</dbReference>
<accession>A0A316TXR6</accession>
<dbReference type="Pfam" id="PF01433">
    <property type="entry name" value="Peptidase_M1"/>
    <property type="match status" value="1"/>
</dbReference>
<dbReference type="SUPFAM" id="SSF55486">
    <property type="entry name" value="Metalloproteases ('zincins'), catalytic domain"/>
    <property type="match status" value="1"/>
</dbReference>
<reference evidence="3 4" key="1">
    <citation type="submission" date="2018-05" db="EMBL/GenBank/DDBJ databases">
        <title>Rhodohalobacter halophilus gen. nov., sp. nov., a moderately halophilic member of the family Balneolaceae.</title>
        <authorList>
            <person name="Liu Z.-W."/>
        </authorList>
    </citation>
    <scope>NUCLEOTIDE SEQUENCE [LARGE SCALE GENOMIC DNA]</scope>
    <source>
        <strain evidence="3 4">8A47</strain>
    </source>
</reference>
<dbReference type="EMBL" id="QGGB01000001">
    <property type="protein sequence ID" value="PWN08125.1"/>
    <property type="molecule type" value="Genomic_DNA"/>
</dbReference>
<dbReference type="GO" id="GO:0005615">
    <property type="term" value="C:extracellular space"/>
    <property type="evidence" value="ECO:0007669"/>
    <property type="project" value="TreeGrafter"/>
</dbReference>
<keyword evidence="4" id="KW-1185">Reference proteome</keyword>
<evidence type="ECO:0000259" key="2">
    <source>
        <dbReference type="Pfam" id="PF01433"/>
    </source>
</evidence>
<dbReference type="CDD" id="cd09604">
    <property type="entry name" value="M1_APN_like"/>
    <property type="match status" value="1"/>
</dbReference>
<keyword evidence="1" id="KW-0732">Signal</keyword>
<dbReference type="OrthoDB" id="9814383at2"/>
<feature type="signal peptide" evidence="1">
    <location>
        <begin position="1"/>
        <end position="24"/>
    </location>
</feature>
<dbReference type="GO" id="GO:0008270">
    <property type="term" value="F:zinc ion binding"/>
    <property type="evidence" value="ECO:0007669"/>
    <property type="project" value="InterPro"/>
</dbReference>
<dbReference type="InterPro" id="IPR027268">
    <property type="entry name" value="Peptidase_M4/M1_CTD_sf"/>
</dbReference>
<dbReference type="RefSeq" id="WP_109643725.1">
    <property type="nucleotide sequence ID" value="NZ_QGGB01000001.1"/>
</dbReference>
<dbReference type="Gene3D" id="1.10.390.10">
    <property type="entry name" value="Neutral Protease Domain 2"/>
    <property type="match status" value="1"/>
</dbReference>